<proteinExistence type="predicted"/>
<evidence type="ECO:0000313" key="3">
    <source>
        <dbReference type="EMBL" id="OTG06373.1"/>
    </source>
</evidence>
<dbReference type="Proteomes" id="UP000215914">
    <property type="component" value="Chromosome 12"/>
</dbReference>
<dbReference type="Gramene" id="mRNA:HanXRQr2_Chr12g0563951">
    <property type="protein sequence ID" value="CDS:HanXRQr2_Chr12g0563951.1"/>
    <property type="gene ID" value="HanXRQr2_Chr12g0563951"/>
</dbReference>
<organism evidence="3 4">
    <name type="scientific">Helianthus annuus</name>
    <name type="common">Common sunflower</name>
    <dbReference type="NCBI Taxonomy" id="4232"/>
    <lineage>
        <taxon>Eukaryota</taxon>
        <taxon>Viridiplantae</taxon>
        <taxon>Streptophyta</taxon>
        <taxon>Embryophyta</taxon>
        <taxon>Tracheophyta</taxon>
        <taxon>Spermatophyta</taxon>
        <taxon>Magnoliopsida</taxon>
        <taxon>eudicotyledons</taxon>
        <taxon>Gunneridae</taxon>
        <taxon>Pentapetalae</taxon>
        <taxon>asterids</taxon>
        <taxon>campanulids</taxon>
        <taxon>Asterales</taxon>
        <taxon>Asteraceae</taxon>
        <taxon>Asteroideae</taxon>
        <taxon>Heliantheae alliance</taxon>
        <taxon>Heliantheae</taxon>
        <taxon>Helianthus</taxon>
    </lineage>
</organism>
<evidence type="ECO:0000313" key="4">
    <source>
        <dbReference type="Proteomes" id="UP000215914"/>
    </source>
</evidence>
<reference evidence="2 4" key="1">
    <citation type="journal article" date="2017" name="Nature">
        <title>The sunflower genome provides insights into oil metabolism, flowering and Asterid evolution.</title>
        <authorList>
            <person name="Badouin H."/>
            <person name="Gouzy J."/>
            <person name="Grassa C.J."/>
            <person name="Murat F."/>
            <person name="Staton S.E."/>
            <person name="Cottret L."/>
            <person name="Lelandais-Briere C."/>
            <person name="Owens G.L."/>
            <person name="Carrere S."/>
            <person name="Mayjonade B."/>
            <person name="Legrand L."/>
            <person name="Gill N."/>
            <person name="Kane N.C."/>
            <person name="Bowers J.E."/>
            <person name="Hubner S."/>
            <person name="Bellec A."/>
            <person name="Berard A."/>
            <person name="Berges H."/>
            <person name="Blanchet N."/>
            <person name="Boniface M.C."/>
            <person name="Brunel D."/>
            <person name="Catrice O."/>
            <person name="Chaidir N."/>
            <person name="Claudel C."/>
            <person name="Donnadieu C."/>
            <person name="Faraut T."/>
            <person name="Fievet G."/>
            <person name="Helmstetter N."/>
            <person name="King M."/>
            <person name="Knapp S.J."/>
            <person name="Lai Z."/>
            <person name="Le Paslier M.C."/>
            <person name="Lippi Y."/>
            <person name="Lorenzon L."/>
            <person name="Mandel J.R."/>
            <person name="Marage G."/>
            <person name="Marchand G."/>
            <person name="Marquand E."/>
            <person name="Bret-Mestries E."/>
            <person name="Morien E."/>
            <person name="Nambeesan S."/>
            <person name="Nguyen T."/>
            <person name="Pegot-Espagnet P."/>
            <person name="Pouilly N."/>
            <person name="Raftis F."/>
            <person name="Sallet E."/>
            <person name="Schiex T."/>
            <person name="Thomas J."/>
            <person name="Vandecasteele C."/>
            <person name="Vares D."/>
            <person name="Vear F."/>
            <person name="Vautrin S."/>
            <person name="Crespi M."/>
            <person name="Mangin B."/>
            <person name="Burke J.M."/>
            <person name="Salse J."/>
            <person name="Munos S."/>
            <person name="Vincourt P."/>
            <person name="Rieseberg L.H."/>
            <person name="Langlade N.B."/>
        </authorList>
    </citation>
    <scope>NUCLEOTIDE SEQUENCE [LARGE SCALE GENOMIC DNA]</scope>
    <source>
        <strain evidence="4">cv. SF193</strain>
        <tissue evidence="2">Leaves</tissue>
    </source>
</reference>
<gene>
    <name evidence="3" type="ORF">HannXRQ_Chr12g0384421</name>
    <name evidence="2" type="ORF">HanXRQr2_Chr12g0563951</name>
</gene>
<evidence type="ECO:0000313" key="2">
    <source>
        <dbReference type="EMBL" id="KAF5779817.1"/>
    </source>
</evidence>
<accession>A0A251T6F4</accession>
<reference evidence="2" key="3">
    <citation type="submission" date="2020-06" db="EMBL/GenBank/DDBJ databases">
        <title>Helianthus annuus Genome sequencing and assembly Release 2.</title>
        <authorList>
            <person name="Gouzy J."/>
            <person name="Langlade N."/>
            <person name="Munos S."/>
        </authorList>
    </citation>
    <scope>NUCLEOTIDE SEQUENCE</scope>
    <source>
        <tissue evidence="2">Leaves</tissue>
    </source>
</reference>
<protein>
    <submittedName>
        <fullName evidence="3">Uncharacterized protein</fullName>
    </submittedName>
</protein>
<evidence type="ECO:0000256" key="1">
    <source>
        <dbReference type="SAM" id="MobiDB-lite"/>
    </source>
</evidence>
<name>A0A251T6F4_HELAN</name>
<dbReference type="AlphaFoldDB" id="A0A251T6F4"/>
<feature type="compositionally biased region" description="Basic and acidic residues" evidence="1">
    <location>
        <begin position="16"/>
        <end position="25"/>
    </location>
</feature>
<sequence length="106" mass="11739">MNFHGGGGSRVPAIKPDGDHNRRSTDAPYIHDGCGFNVDGFLELTPCFNFHPTSISQENLSILGSLKSILCSTPHKVYSVTHHHPDTGGMRFEDLVYTDHFGKRSR</sequence>
<dbReference type="EMBL" id="MNCJ02000327">
    <property type="protein sequence ID" value="KAF5779817.1"/>
    <property type="molecule type" value="Genomic_DNA"/>
</dbReference>
<feature type="region of interest" description="Disordered" evidence="1">
    <location>
        <begin position="1"/>
        <end position="26"/>
    </location>
</feature>
<dbReference type="InParanoid" id="A0A251T6F4"/>
<keyword evidence="4" id="KW-1185">Reference proteome</keyword>
<reference evidence="3" key="2">
    <citation type="submission" date="2017-02" db="EMBL/GenBank/DDBJ databases">
        <title>Sunflower complete genome.</title>
        <authorList>
            <person name="Langlade N."/>
            <person name="Munos S."/>
        </authorList>
    </citation>
    <scope>NUCLEOTIDE SEQUENCE [LARGE SCALE GENOMIC DNA]</scope>
    <source>
        <tissue evidence="3">Leaves</tissue>
    </source>
</reference>
<dbReference type="EMBL" id="CM007901">
    <property type="protein sequence ID" value="OTG06373.1"/>
    <property type="molecule type" value="Genomic_DNA"/>
</dbReference>